<gene>
    <name evidence="2" type="ORF">I2488_17480</name>
</gene>
<comment type="caution">
    <text evidence="2">The sequence shown here is derived from an EMBL/GenBank/DDBJ whole genome shotgun (WGS) entry which is preliminary data.</text>
</comment>
<feature type="transmembrane region" description="Helical" evidence="1">
    <location>
        <begin position="66"/>
        <end position="82"/>
    </location>
</feature>
<sequence>MKLLLPFALPILVTAVIAVSIGNDWPRNIAPPSGLKLAGFCATAITGFLVWCLVVRGVEDNRAHKFAAILCVVTSVMGWPVWSVGVLPSVNGLALGVEETVPMTFVRTEWTHKSKSRDRYHWVWLRTERQAAPIASGRYFISADTYRDLSSRQPEMVEVQVARGLLGAMVVTAYGRDKAP</sequence>
<evidence type="ECO:0000313" key="3">
    <source>
        <dbReference type="Proteomes" id="UP000600799"/>
    </source>
</evidence>
<keyword evidence="1" id="KW-0472">Membrane</keyword>
<name>A0ABS0HKL6_9SPHN</name>
<reference evidence="2 3" key="1">
    <citation type="submission" date="2020-11" db="EMBL/GenBank/DDBJ databases">
        <title>The genome sequence of Novosphingobium sp. 1Y9A.</title>
        <authorList>
            <person name="Liu Y."/>
        </authorList>
    </citation>
    <scope>NUCLEOTIDE SEQUENCE [LARGE SCALE GENOMIC DNA]</scope>
    <source>
        <strain evidence="2 3">1Y9A</strain>
    </source>
</reference>
<protein>
    <submittedName>
        <fullName evidence="2">Uncharacterized protein</fullName>
    </submittedName>
</protein>
<accession>A0ABS0HKL6</accession>
<dbReference type="Proteomes" id="UP000600799">
    <property type="component" value="Unassembled WGS sequence"/>
</dbReference>
<dbReference type="EMBL" id="JADQDC010000016">
    <property type="protein sequence ID" value="MBF9152797.1"/>
    <property type="molecule type" value="Genomic_DNA"/>
</dbReference>
<keyword evidence="3" id="KW-1185">Reference proteome</keyword>
<feature type="transmembrane region" description="Helical" evidence="1">
    <location>
        <begin position="34"/>
        <end position="54"/>
    </location>
</feature>
<keyword evidence="1" id="KW-0812">Transmembrane</keyword>
<organism evidence="2 3">
    <name type="scientific">Novosphingobium jiangmenense</name>
    <dbReference type="NCBI Taxonomy" id="2791981"/>
    <lineage>
        <taxon>Bacteria</taxon>
        <taxon>Pseudomonadati</taxon>
        <taxon>Pseudomonadota</taxon>
        <taxon>Alphaproteobacteria</taxon>
        <taxon>Sphingomonadales</taxon>
        <taxon>Sphingomonadaceae</taxon>
        <taxon>Novosphingobium</taxon>
    </lineage>
</organism>
<keyword evidence="1" id="KW-1133">Transmembrane helix</keyword>
<evidence type="ECO:0000313" key="2">
    <source>
        <dbReference type="EMBL" id="MBF9152797.1"/>
    </source>
</evidence>
<proteinExistence type="predicted"/>
<dbReference type="RefSeq" id="WP_214652444.1">
    <property type="nucleotide sequence ID" value="NZ_JADQDC010000016.1"/>
</dbReference>
<evidence type="ECO:0000256" key="1">
    <source>
        <dbReference type="SAM" id="Phobius"/>
    </source>
</evidence>